<evidence type="ECO:0000256" key="3">
    <source>
        <dbReference type="ARBA" id="ARBA00022475"/>
    </source>
</evidence>
<evidence type="ECO:0000256" key="1">
    <source>
        <dbReference type="ARBA" id="ARBA00004651"/>
    </source>
</evidence>
<evidence type="ECO:0000256" key="5">
    <source>
        <dbReference type="ARBA" id="ARBA00022989"/>
    </source>
</evidence>
<dbReference type="Proteomes" id="UP000190667">
    <property type="component" value="Unassembled WGS sequence"/>
</dbReference>
<evidence type="ECO:0000313" key="10">
    <source>
        <dbReference type="Proteomes" id="UP000190667"/>
    </source>
</evidence>
<feature type="transmembrane region" description="Helical" evidence="7">
    <location>
        <begin position="94"/>
        <end position="112"/>
    </location>
</feature>
<feature type="transmembrane region" description="Helical" evidence="7">
    <location>
        <begin position="21"/>
        <end position="47"/>
    </location>
</feature>
<comment type="caution">
    <text evidence="9">The sequence shown here is derived from an EMBL/GenBank/DDBJ whole genome shotgun (WGS) entry which is preliminary data.</text>
</comment>
<feature type="transmembrane region" description="Helical" evidence="7">
    <location>
        <begin position="378"/>
        <end position="402"/>
    </location>
</feature>
<evidence type="ECO:0000256" key="7">
    <source>
        <dbReference type="SAM" id="Phobius"/>
    </source>
</evidence>
<feature type="transmembrane region" description="Helical" evidence="7">
    <location>
        <begin position="59"/>
        <end position="82"/>
    </location>
</feature>
<dbReference type="AlphaFoldDB" id="A0A1S8YS19"/>
<evidence type="ECO:0000259" key="8">
    <source>
        <dbReference type="PROSITE" id="PS50850"/>
    </source>
</evidence>
<dbReference type="PANTHER" id="PTHR43045:SF1">
    <property type="entry name" value="SHIKIMATE TRANSPORTER"/>
    <property type="match status" value="1"/>
</dbReference>
<dbReference type="PROSITE" id="PS50850">
    <property type="entry name" value="MFS"/>
    <property type="match status" value="1"/>
</dbReference>
<dbReference type="SUPFAM" id="SSF103473">
    <property type="entry name" value="MFS general substrate transporter"/>
    <property type="match status" value="1"/>
</dbReference>
<dbReference type="InterPro" id="IPR036259">
    <property type="entry name" value="MFS_trans_sf"/>
</dbReference>
<feature type="transmembrane region" description="Helical" evidence="7">
    <location>
        <begin position="313"/>
        <end position="332"/>
    </location>
</feature>
<feature type="transmembrane region" description="Helical" evidence="7">
    <location>
        <begin position="118"/>
        <end position="138"/>
    </location>
</feature>
<accession>A0A1S8YS19</accession>
<dbReference type="Pfam" id="PF07690">
    <property type="entry name" value="MFS_1"/>
    <property type="match status" value="1"/>
</dbReference>
<evidence type="ECO:0000256" key="4">
    <source>
        <dbReference type="ARBA" id="ARBA00022692"/>
    </source>
</evidence>
<keyword evidence="2" id="KW-0813">Transport</keyword>
<dbReference type="InterPro" id="IPR020846">
    <property type="entry name" value="MFS_dom"/>
</dbReference>
<dbReference type="STRING" id="1926881.BTJ39_01575"/>
<evidence type="ECO:0000256" key="6">
    <source>
        <dbReference type="ARBA" id="ARBA00023136"/>
    </source>
</evidence>
<feature type="transmembrane region" description="Helical" evidence="7">
    <location>
        <begin position="193"/>
        <end position="214"/>
    </location>
</feature>
<protein>
    <submittedName>
        <fullName evidence="9">MFS transporter</fullName>
    </submittedName>
</protein>
<keyword evidence="5 7" id="KW-1133">Transmembrane helix</keyword>
<evidence type="ECO:0000313" key="9">
    <source>
        <dbReference type="EMBL" id="OON41874.1"/>
    </source>
</evidence>
<feature type="transmembrane region" description="Helical" evidence="7">
    <location>
        <begin position="159"/>
        <end position="181"/>
    </location>
</feature>
<keyword evidence="4 7" id="KW-0812">Transmembrane</keyword>
<feature type="transmembrane region" description="Helical" evidence="7">
    <location>
        <begin position="281"/>
        <end position="301"/>
    </location>
</feature>
<dbReference type="CDD" id="cd17369">
    <property type="entry name" value="MFS_ShiA_like"/>
    <property type="match status" value="1"/>
</dbReference>
<evidence type="ECO:0000256" key="2">
    <source>
        <dbReference type="ARBA" id="ARBA00022448"/>
    </source>
</evidence>
<proteinExistence type="predicted"/>
<keyword evidence="3" id="KW-1003">Cell membrane</keyword>
<feature type="domain" description="Major facilitator superfamily (MFS) profile" evidence="8">
    <location>
        <begin position="21"/>
        <end position="427"/>
    </location>
</feature>
<name>A0A1S8YS19_9GAMM</name>
<dbReference type="GO" id="GO:0005886">
    <property type="term" value="C:plasma membrane"/>
    <property type="evidence" value="ECO:0007669"/>
    <property type="project" value="UniProtKB-SubCell"/>
</dbReference>
<dbReference type="PANTHER" id="PTHR43045">
    <property type="entry name" value="SHIKIMATE TRANSPORTER"/>
    <property type="match status" value="1"/>
</dbReference>
<dbReference type="RefSeq" id="WP_078000899.1">
    <property type="nucleotide sequence ID" value="NZ_MRUL01000001.1"/>
</dbReference>
<keyword evidence="10" id="KW-1185">Reference proteome</keyword>
<dbReference type="Gene3D" id="1.20.1250.20">
    <property type="entry name" value="MFS general substrate transporter like domains"/>
    <property type="match status" value="2"/>
</dbReference>
<keyword evidence="6 7" id="KW-0472">Membrane</keyword>
<dbReference type="GO" id="GO:0022857">
    <property type="term" value="F:transmembrane transporter activity"/>
    <property type="evidence" value="ECO:0007669"/>
    <property type="project" value="InterPro"/>
</dbReference>
<gene>
    <name evidence="9" type="ORF">BTJ39_01575</name>
</gene>
<dbReference type="EMBL" id="MRUL01000001">
    <property type="protein sequence ID" value="OON41874.1"/>
    <property type="molecule type" value="Genomic_DNA"/>
</dbReference>
<comment type="subcellular location">
    <subcellularLocation>
        <location evidence="1">Cell membrane</location>
        <topology evidence="1">Multi-pass membrane protein</topology>
    </subcellularLocation>
</comment>
<dbReference type="InterPro" id="IPR011701">
    <property type="entry name" value="MFS"/>
</dbReference>
<dbReference type="OrthoDB" id="3690818at2"/>
<sequence length="456" mass="49310">MNNIATPAASEKVDKKQLRRVAFASLIGTFIEFYDYFIYGAAAALVFPHLFFTELTPTVATIVSFATLGVAFLTRPIGAIIFGHYGDTVGRKAMLIASVSIMGIATVVIGLLPTYETIGLAAPILLIIIRLIQGLAVGGEWGGATTMMIEYAPKNKRGFYGTFVQLGNVLGVLCATGSFALASALPKEIFLDWGWRVPFIASIILMLIGIFIRMKIQEPPMFKKMLAEREKTSLPIVQVFKKFPRQIFLAAGLRISESVVGYLIISYVLQYTTSKFNMPSSTVLMGVMVAAASGLIAFPLWGILSDKIGRRAVFLIGSFGSCLLAYPFYWLVDSGTMWGVYLALILGYSFVIGSMYSIEPCYLSEMFSTEVRYTGVSVGSQLAGVFGGFTPMVATALVAWAGGGFWPITWMIIVSGVVTGFCALGTGETMHRDLNDDMLGSSAQAPHSDAVLAKSR</sequence>
<feature type="transmembrane region" description="Helical" evidence="7">
    <location>
        <begin position="408"/>
        <end position="426"/>
    </location>
</feature>
<dbReference type="FunFam" id="1.20.1250.20:FF:000001">
    <property type="entry name" value="Dicarboxylate MFS transporter"/>
    <property type="match status" value="1"/>
</dbReference>
<feature type="transmembrane region" description="Helical" evidence="7">
    <location>
        <begin position="247"/>
        <end position="269"/>
    </location>
</feature>
<reference evidence="9 10" key="1">
    <citation type="submission" date="2016-12" db="EMBL/GenBank/DDBJ databases">
        <title>Izhakiella australiana sp. nov. of genus Izhakiella isolated from Australian desert.</title>
        <authorList>
            <person name="Ji M."/>
        </authorList>
    </citation>
    <scope>NUCLEOTIDE SEQUENCE [LARGE SCALE GENOMIC DNA]</scope>
    <source>
        <strain evidence="9 10">D4N98</strain>
    </source>
</reference>
<feature type="transmembrane region" description="Helical" evidence="7">
    <location>
        <begin position="338"/>
        <end position="358"/>
    </location>
</feature>
<organism evidence="9 10">
    <name type="scientific">Izhakiella australiensis</name>
    <dbReference type="NCBI Taxonomy" id="1926881"/>
    <lineage>
        <taxon>Bacteria</taxon>
        <taxon>Pseudomonadati</taxon>
        <taxon>Pseudomonadota</taxon>
        <taxon>Gammaproteobacteria</taxon>
        <taxon>Enterobacterales</taxon>
        <taxon>Erwiniaceae</taxon>
        <taxon>Izhakiella</taxon>
    </lineage>
</organism>